<organism evidence="3 4">
    <name type="scientific">Saccharopolyspora flava</name>
    <dbReference type="NCBI Taxonomy" id="95161"/>
    <lineage>
        <taxon>Bacteria</taxon>
        <taxon>Bacillati</taxon>
        <taxon>Actinomycetota</taxon>
        <taxon>Actinomycetes</taxon>
        <taxon>Pseudonocardiales</taxon>
        <taxon>Pseudonocardiaceae</taxon>
        <taxon>Saccharopolyspora</taxon>
    </lineage>
</organism>
<comment type="similarity">
    <text evidence="1">To bacterial alkanal monooxygenase alpha and beta chains.</text>
</comment>
<evidence type="ECO:0000313" key="4">
    <source>
        <dbReference type="Proteomes" id="UP000198852"/>
    </source>
</evidence>
<dbReference type="Proteomes" id="UP000198852">
    <property type="component" value="Unassembled WGS sequence"/>
</dbReference>
<dbReference type="STRING" id="95161.SAMN05660874_03280"/>
<accession>A0A1I6SP50</accession>
<dbReference type="PANTHER" id="PTHR30137">
    <property type="entry name" value="LUCIFERASE-LIKE MONOOXYGENASE"/>
    <property type="match status" value="1"/>
</dbReference>
<protein>
    <submittedName>
        <fullName evidence="3">Luciferase family oxidoreductase, group 1</fullName>
    </submittedName>
</protein>
<dbReference type="GO" id="GO:0005829">
    <property type="term" value="C:cytosol"/>
    <property type="evidence" value="ECO:0007669"/>
    <property type="project" value="TreeGrafter"/>
</dbReference>
<dbReference type="InterPro" id="IPR019949">
    <property type="entry name" value="CmoO-like"/>
</dbReference>
<sequence>MSVPLSVLDLSPIVSGRSASDALRNTLDLARRTEEFGYRRYWVAEHHLTPGVASAAPAVLLTAIAGVTRSIRVGSAAVLLGQHSPLTVAEQFGTLAQLHPGRVDLGVGRSGKKRARELAERLTAPAEGEGTEVDGLVVPPKPRAVARSETYAARLRQQAELVGAPAEELDYREQVGRVRRFVEGGFPGPDGEPVRAHPAEGADLQMWVLASSGGESAATAGELGLPLAASYHITPSTVLETVESYREHFRPSAHLERPHVAVSADVVVADTTERARELAAPYGVWVHSIRAGAGAIPFPTPAEAAEFEWDDESRDVVADRLTTQFVGTPDEVADELATLQRVTGADELVITTITHDHPDRVRSYDLLAKTWLS</sequence>
<dbReference type="Pfam" id="PF00296">
    <property type="entry name" value="Bac_luciferase"/>
    <property type="match status" value="1"/>
</dbReference>
<reference evidence="4" key="1">
    <citation type="submission" date="2016-10" db="EMBL/GenBank/DDBJ databases">
        <authorList>
            <person name="Varghese N."/>
            <person name="Submissions S."/>
        </authorList>
    </citation>
    <scope>NUCLEOTIDE SEQUENCE [LARGE SCALE GENOMIC DNA]</scope>
    <source>
        <strain evidence="4">DSM 44771</strain>
    </source>
</reference>
<dbReference type="InterPro" id="IPR036661">
    <property type="entry name" value="Luciferase-like_sf"/>
</dbReference>
<dbReference type="InterPro" id="IPR050766">
    <property type="entry name" value="Bact_Lucif_Oxidored"/>
</dbReference>
<feature type="domain" description="Luciferase-like" evidence="2">
    <location>
        <begin position="17"/>
        <end position="342"/>
    </location>
</feature>
<dbReference type="SUPFAM" id="SSF51679">
    <property type="entry name" value="Bacterial luciferase-like"/>
    <property type="match status" value="1"/>
</dbReference>
<dbReference type="PANTHER" id="PTHR30137:SF6">
    <property type="entry name" value="LUCIFERASE-LIKE MONOOXYGENASE"/>
    <property type="match status" value="1"/>
</dbReference>
<dbReference type="Gene3D" id="3.20.20.30">
    <property type="entry name" value="Luciferase-like domain"/>
    <property type="match status" value="1"/>
</dbReference>
<evidence type="ECO:0000259" key="2">
    <source>
        <dbReference type="Pfam" id="PF00296"/>
    </source>
</evidence>
<evidence type="ECO:0000256" key="1">
    <source>
        <dbReference type="ARBA" id="ARBA00007789"/>
    </source>
</evidence>
<name>A0A1I6SP50_9PSEU</name>
<dbReference type="OrthoDB" id="9780518at2"/>
<dbReference type="RefSeq" id="WP_093418559.1">
    <property type="nucleotide sequence ID" value="NZ_FOZX01000005.1"/>
</dbReference>
<dbReference type="NCBIfam" id="TIGR03558">
    <property type="entry name" value="oxido_grp_1"/>
    <property type="match status" value="1"/>
</dbReference>
<proteinExistence type="predicted"/>
<gene>
    <name evidence="3" type="ORF">SAMN05660874_03280</name>
</gene>
<dbReference type="GO" id="GO:0016705">
    <property type="term" value="F:oxidoreductase activity, acting on paired donors, with incorporation or reduction of molecular oxygen"/>
    <property type="evidence" value="ECO:0007669"/>
    <property type="project" value="InterPro"/>
</dbReference>
<dbReference type="AlphaFoldDB" id="A0A1I6SP50"/>
<evidence type="ECO:0000313" key="3">
    <source>
        <dbReference type="EMBL" id="SFS78725.1"/>
    </source>
</evidence>
<keyword evidence="4" id="KW-1185">Reference proteome</keyword>
<dbReference type="EMBL" id="FOZX01000005">
    <property type="protein sequence ID" value="SFS78725.1"/>
    <property type="molecule type" value="Genomic_DNA"/>
</dbReference>
<dbReference type="InterPro" id="IPR011251">
    <property type="entry name" value="Luciferase-like_dom"/>
</dbReference>